<keyword evidence="1" id="KW-0812">Transmembrane</keyword>
<comment type="caution">
    <text evidence="2">The sequence shown here is derived from an EMBL/GenBank/DDBJ whole genome shotgun (WGS) entry which is preliminary data.</text>
</comment>
<evidence type="ECO:0000256" key="1">
    <source>
        <dbReference type="SAM" id="Phobius"/>
    </source>
</evidence>
<dbReference type="RefSeq" id="WP_265426337.1">
    <property type="nucleotide sequence ID" value="NZ_JAPFPW010000037.1"/>
</dbReference>
<sequence>MLKPTLWGGCALLTGIVLFLFKSIAMFMEKEFLMADTSLKDMLNVDSMDWIDALPLDLLQQVAAYLMLAPLYLLLMGVGVLMLVIGGFMEK</sequence>
<keyword evidence="1" id="KW-0472">Membrane</keyword>
<accession>A0ABT3ND56</accession>
<evidence type="ECO:0000313" key="2">
    <source>
        <dbReference type="EMBL" id="MCW7755389.1"/>
    </source>
</evidence>
<evidence type="ECO:0000313" key="3">
    <source>
        <dbReference type="Proteomes" id="UP001209681"/>
    </source>
</evidence>
<reference evidence="2 3" key="1">
    <citation type="submission" date="2022-11" db="EMBL/GenBank/DDBJ databases">
        <title>Desulfobotulus tamanensis H1 sp. nov. - anaerobic, alkaliphilic, sulphate reducing bacterium isolated from terrestrial mud volcano.</title>
        <authorList>
            <person name="Frolova A."/>
            <person name="Merkel A.Y."/>
            <person name="Slobodkin A.I."/>
        </authorList>
    </citation>
    <scope>NUCLEOTIDE SEQUENCE [LARGE SCALE GENOMIC DNA]</scope>
    <source>
        <strain evidence="2 3">H1</strain>
    </source>
</reference>
<protein>
    <submittedName>
        <fullName evidence="2">Uncharacterized protein</fullName>
    </submittedName>
</protein>
<name>A0ABT3ND56_9BACT</name>
<dbReference type="EMBL" id="JAPFPW010000037">
    <property type="protein sequence ID" value="MCW7755389.1"/>
    <property type="molecule type" value="Genomic_DNA"/>
</dbReference>
<gene>
    <name evidence="2" type="ORF">OOT00_15510</name>
</gene>
<keyword evidence="3" id="KW-1185">Reference proteome</keyword>
<proteinExistence type="predicted"/>
<dbReference type="Proteomes" id="UP001209681">
    <property type="component" value="Unassembled WGS sequence"/>
</dbReference>
<organism evidence="2 3">
    <name type="scientific">Desulfobotulus pelophilus</name>
    <dbReference type="NCBI Taxonomy" id="2823377"/>
    <lineage>
        <taxon>Bacteria</taxon>
        <taxon>Pseudomonadati</taxon>
        <taxon>Thermodesulfobacteriota</taxon>
        <taxon>Desulfobacteria</taxon>
        <taxon>Desulfobacterales</taxon>
        <taxon>Desulfobacteraceae</taxon>
        <taxon>Desulfobotulus</taxon>
    </lineage>
</organism>
<feature type="transmembrane region" description="Helical" evidence="1">
    <location>
        <begin position="64"/>
        <end position="89"/>
    </location>
</feature>
<keyword evidence="1" id="KW-1133">Transmembrane helix</keyword>
<feature type="transmembrane region" description="Helical" evidence="1">
    <location>
        <begin position="6"/>
        <end position="25"/>
    </location>
</feature>